<dbReference type="InterPro" id="IPR017850">
    <property type="entry name" value="Alkaline_phosphatase_core_sf"/>
</dbReference>
<evidence type="ECO:0000313" key="3">
    <source>
        <dbReference type="Proteomes" id="UP000318717"/>
    </source>
</evidence>
<keyword evidence="3" id="KW-1185">Reference proteome</keyword>
<dbReference type="GO" id="GO:0016776">
    <property type="term" value="F:phosphotransferase activity, phosphate group as acceptor"/>
    <property type="evidence" value="ECO:0007669"/>
    <property type="project" value="TreeGrafter"/>
</dbReference>
<dbReference type="PANTHER" id="PTHR30443:SF0">
    <property type="entry name" value="PHOSPHOETHANOLAMINE TRANSFERASE EPTA"/>
    <property type="match status" value="1"/>
</dbReference>
<feature type="domain" description="Sulfatase N-terminal" evidence="1">
    <location>
        <begin position="43"/>
        <end position="317"/>
    </location>
</feature>
<dbReference type="Gene3D" id="3.40.720.10">
    <property type="entry name" value="Alkaline Phosphatase, subunit A"/>
    <property type="match status" value="1"/>
</dbReference>
<dbReference type="EMBL" id="BJLF01000019">
    <property type="protein sequence ID" value="GEA52426.1"/>
    <property type="molecule type" value="Genomic_DNA"/>
</dbReference>
<accession>A0A4Y3HZ54</accession>
<dbReference type="InterPro" id="IPR040423">
    <property type="entry name" value="PEA_transferase"/>
</dbReference>
<dbReference type="InterPro" id="IPR000917">
    <property type="entry name" value="Sulfatase_N"/>
</dbReference>
<protein>
    <recommendedName>
        <fullName evidence="1">Sulfatase N-terminal domain-containing protein</fullName>
    </recommendedName>
</protein>
<dbReference type="GO" id="GO:0005886">
    <property type="term" value="C:plasma membrane"/>
    <property type="evidence" value="ECO:0007669"/>
    <property type="project" value="UniProtKB-SubCell"/>
</dbReference>
<proteinExistence type="predicted"/>
<reference evidence="2 3" key="1">
    <citation type="submission" date="2019-06" db="EMBL/GenBank/DDBJ databases">
        <title>Whole genome shotgun sequence of Vibrio inusitatus NBRC 102082.</title>
        <authorList>
            <person name="Hosoyama A."/>
            <person name="Uohara A."/>
            <person name="Ohji S."/>
            <person name="Ichikawa N."/>
        </authorList>
    </citation>
    <scope>NUCLEOTIDE SEQUENCE [LARGE SCALE GENOMIC DNA]</scope>
    <source>
        <strain evidence="2 3">NBRC 102082</strain>
    </source>
</reference>
<dbReference type="SUPFAM" id="SSF53649">
    <property type="entry name" value="Alkaline phosphatase-like"/>
    <property type="match status" value="1"/>
</dbReference>
<dbReference type="Proteomes" id="UP000318717">
    <property type="component" value="Unassembled WGS sequence"/>
</dbReference>
<dbReference type="GO" id="GO:0009244">
    <property type="term" value="P:lipopolysaccharide core region biosynthetic process"/>
    <property type="evidence" value="ECO:0007669"/>
    <property type="project" value="TreeGrafter"/>
</dbReference>
<organism evidence="2 3">
    <name type="scientific">Vibrio inusitatus NBRC 102082</name>
    <dbReference type="NCBI Taxonomy" id="1219070"/>
    <lineage>
        <taxon>Bacteria</taxon>
        <taxon>Pseudomonadati</taxon>
        <taxon>Pseudomonadota</taxon>
        <taxon>Gammaproteobacteria</taxon>
        <taxon>Vibrionales</taxon>
        <taxon>Vibrionaceae</taxon>
        <taxon>Vibrio</taxon>
    </lineage>
</organism>
<evidence type="ECO:0000313" key="2">
    <source>
        <dbReference type="EMBL" id="GEA52426.1"/>
    </source>
</evidence>
<gene>
    <name evidence="2" type="ORF">VIN01S_32300</name>
</gene>
<name>A0A4Y3HZ54_9VIBR</name>
<evidence type="ECO:0000259" key="1">
    <source>
        <dbReference type="Pfam" id="PF00884"/>
    </source>
</evidence>
<dbReference type="AlphaFoldDB" id="A0A4Y3HZ54"/>
<sequence length="611" mass="70594">MIFTINSIKLGTNINKGINEHSNLIGKYKEFKTDNKSKANDIDIIIIIGESTTSLNMSLYDYFRNTTPYLNNLVGLNNFRFYDNIYSTHTHTSPSLLEALSIPSENNKGMNFFKEIYSQNRHSIIDILKAYNITTSLYNNQNPNGSWSYANSIIFKNIDNRIDSKKGTTFGNLESKSSIELYDHYLIDENIDEIIKNKGISFIHTYSGHGSYCKNIPKENRKRVDNFLNEIVSTSVIGLSSAKVKNIECYDAAIKYIDNNIERVIESVKKSKVPKVVIYFSDHGESVYTGSGHDSSRFKFEMIKVPFLIFANDSYLEEYNIDSLDNFILQSKDLSIIPYLILKILGIVINQDHQDDIIFVRKQENDISYIDLSSTNNEYWLLNHYIRNKISLDQEACLHRSNTIARLVRGRLAFNCLELDVVIENNSLLVRHDKREGNEDTLTKNELTLNKLIDMKIMSNKFIWIDGKNIDHIKNCTLMLDELRGVDFDYLIEFPSQSISKLDTLHNCIIKFREIARYTSYYIPTELLLNCNRGSVSSCNQLQLIIETVGNLNLFDSISFDYRGYDAIDKIIQELEIDLYLHVWNVENLNDSNLNNVKLKIINSNRMDNPF</sequence>
<comment type="caution">
    <text evidence="2">The sequence shown here is derived from an EMBL/GenBank/DDBJ whole genome shotgun (WGS) entry which is preliminary data.</text>
</comment>
<dbReference type="PANTHER" id="PTHR30443">
    <property type="entry name" value="INNER MEMBRANE PROTEIN"/>
    <property type="match status" value="1"/>
</dbReference>
<dbReference type="Pfam" id="PF00884">
    <property type="entry name" value="Sulfatase"/>
    <property type="match status" value="1"/>
</dbReference>